<evidence type="ECO:0000313" key="2">
    <source>
        <dbReference type="Proteomes" id="UP000541444"/>
    </source>
</evidence>
<keyword evidence="2" id="KW-1185">Reference proteome</keyword>
<gene>
    <name evidence="1" type="ORF">GIB67_015309</name>
</gene>
<dbReference type="AlphaFoldDB" id="A0A7J7KYK8"/>
<reference evidence="1 2" key="1">
    <citation type="journal article" date="2020" name="IScience">
        <title>Genome Sequencing of the Endangered Kingdonia uniflora (Circaeasteraceae, Ranunculales) Reveals Potential Mechanisms of Evolutionary Specialization.</title>
        <authorList>
            <person name="Sun Y."/>
            <person name="Deng T."/>
            <person name="Zhang A."/>
            <person name="Moore M.J."/>
            <person name="Landis J.B."/>
            <person name="Lin N."/>
            <person name="Zhang H."/>
            <person name="Zhang X."/>
            <person name="Huang J."/>
            <person name="Zhang X."/>
            <person name="Sun H."/>
            <person name="Wang H."/>
        </authorList>
    </citation>
    <scope>NUCLEOTIDE SEQUENCE [LARGE SCALE GENOMIC DNA]</scope>
    <source>
        <strain evidence="1">TB1705</strain>
        <tissue evidence="1">Leaf</tissue>
    </source>
</reference>
<comment type="caution">
    <text evidence="1">The sequence shown here is derived from an EMBL/GenBank/DDBJ whole genome shotgun (WGS) entry which is preliminary data.</text>
</comment>
<evidence type="ECO:0000313" key="1">
    <source>
        <dbReference type="EMBL" id="KAF6135456.1"/>
    </source>
</evidence>
<name>A0A7J7KYK8_9MAGN</name>
<sequence>MGPDVTKKFIQSTELLRAHITEDKESYIDLENRFSQYKAENDVRFKNLKDMVASLRSSGCATTSTERSLIFIPLLREEAAVHFLNFHEHIVTTGRALVLPGLQESEEAEYEVIVNIIFEENSPVFAQRGVFFDERLA</sequence>
<protein>
    <submittedName>
        <fullName evidence="1">Uncharacterized protein</fullName>
    </submittedName>
</protein>
<dbReference type="Proteomes" id="UP000541444">
    <property type="component" value="Unassembled WGS sequence"/>
</dbReference>
<proteinExistence type="predicted"/>
<dbReference type="EMBL" id="JACGCM010002784">
    <property type="protein sequence ID" value="KAF6135456.1"/>
    <property type="molecule type" value="Genomic_DNA"/>
</dbReference>
<organism evidence="1 2">
    <name type="scientific">Kingdonia uniflora</name>
    <dbReference type="NCBI Taxonomy" id="39325"/>
    <lineage>
        <taxon>Eukaryota</taxon>
        <taxon>Viridiplantae</taxon>
        <taxon>Streptophyta</taxon>
        <taxon>Embryophyta</taxon>
        <taxon>Tracheophyta</taxon>
        <taxon>Spermatophyta</taxon>
        <taxon>Magnoliopsida</taxon>
        <taxon>Ranunculales</taxon>
        <taxon>Circaeasteraceae</taxon>
        <taxon>Kingdonia</taxon>
    </lineage>
</organism>
<accession>A0A7J7KYK8</accession>